<reference evidence="2 3" key="1">
    <citation type="submission" date="2019-06" db="EMBL/GenBank/DDBJ databases">
        <title>Spirosoma utsteinense sp. nov. isolated from Antarctic ice-free soils.</title>
        <authorList>
            <person name="Tahon G."/>
        </authorList>
    </citation>
    <scope>NUCLEOTIDE SEQUENCE [LARGE SCALE GENOMIC DNA]</scope>
    <source>
        <strain evidence="2 3">LMG 31447</strain>
    </source>
</reference>
<evidence type="ECO:0000313" key="2">
    <source>
        <dbReference type="EMBL" id="MBC3790852.1"/>
    </source>
</evidence>
<dbReference type="PANTHER" id="PTHR34386:SF1">
    <property type="entry name" value="GLUTAREDOXIN-LIKE PROTEIN NRDH"/>
    <property type="match status" value="1"/>
</dbReference>
<sequence>MKHYTIKGMVMLLFGLIVSGLTAFRDPFFPLSPLAEPVSHVIFDQLAKKYIDEKGLVNYKGFRSDGKELKKYLDLLAGNPPTDKWSQSEQIAYWINAYNANTIQLILDHYPVKSIQDIGSKIKIPFVNTPWDVKFIKVGNETYDLNRIEHGTLRKKFDDKRIHFALVCAARSCPRLRNEAYTAAKLDAQLNDQGVDFMNNPAKNAITPQKASLSKYFDWYKGDWKDDNKSVAYWVNRYSKTKINENTPISYLDYNWSLNEQ</sequence>
<organism evidence="2 3">
    <name type="scientific">Spirosoma utsteinense</name>
    <dbReference type="NCBI Taxonomy" id="2585773"/>
    <lineage>
        <taxon>Bacteria</taxon>
        <taxon>Pseudomonadati</taxon>
        <taxon>Bacteroidota</taxon>
        <taxon>Cytophagia</taxon>
        <taxon>Cytophagales</taxon>
        <taxon>Cytophagaceae</taxon>
        <taxon>Spirosoma</taxon>
    </lineage>
</organism>
<dbReference type="InterPro" id="IPR006869">
    <property type="entry name" value="DUF547"/>
</dbReference>
<feature type="domain" description="DUF547" evidence="1">
    <location>
        <begin position="83"/>
        <end position="197"/>
    </location>
</feature>
<dbReference type="Pfam" id="PF04784">
    <property type="entry name" value="DUF547"/>
    <property type="match status" value="1"/>
</dbReference>
<comment type="caution">
    <text evidence="2">The sequence shown here is derived from an EMBL/GenBank/DDBJ whole genome shotgun (WGS) entry which is preliminary data.</text>
</comment>
<dbReference type="InterPro" id="IPR051548">
    <property type="entry name" value="Grx-like_ET"/>
</dbReference>
<dbReference type="Proteomes" id="UP000700732">
    <property type="component" value="Unassembled WGS sequence"/>
</dbReference>
<evidence type="ECO:0000259" key="1">
    <source>
        <dbReference type="Pfam" id="PF04784"/>
    </source>
</evidence>
<dbReference type="RefSeq" id="WP_186736667.1">
    <property type="nucleotide sequence ID" value="NZ_VFIA01000006.1"/>
</dbReference>
<name>A0ABR6W2P1_9BACT</name>
<dbReference type="PANTHER" id="PTHR34386">
    <property type="entry name" value="GLUTAREDOXIN"/>
    <property type="match status" value="1"/>
</dbReference>
<dbReference type="EMBL" id="VFIA01000006">
    <property type="protein sequence ID" value="MBC3790852.1"/>
    <property type="molecule type" value="Genomic_DNA"/>
</dbReference>
<protein>
    <recommendedName>
        <fullName evidence="1">DUF547 domain-containing protein</fullName>
    </recommendedName>
</protein>
<evidence type="ECO:0000313" key="3">
    <source>
        <dbReference type="Proteomes" id="UP000700732"/>
    </source>
</evidence>
<accession>A0ABR6W2P1</accession>
<proteinExistence type="predicted"/>
<gene>
    <name evidence="2" type="ORF">FH603_1348</name>
</gene>
<keyword evidence="3" id="KW-1185">Reference proteome</keyword>